<reference evidence="2 3" key="1">
    <citation type="journal article" date="2013" name="Genome Announc.">
        <title>Draft Genome Sequence of Holospora undulata Strain HU1, a Micronucleus-Specific Symbiont of the Ciliate Paramecium caudatum.</title>
        <authorList>
            <person name="Dohra H."/>
            <person name="Suzuki H."/>
            <person name="Suzuki T."/>
            <person name="Tanaka K."/>
            <person name="Fujishima M."/>
        </authorList>
    </citation>
    <scope>NUCLEOTIDE SEQUENCE [LARGE SCALE GENOMIC DNA]</scope>
    <source>
        <strain evidence="2 3">HU1</strain>
    </source>
</reference>
<keyword evidence="3" id="KW-1185">Reference proteome</keyword>
<dbReference type="AlphaFoldDB" id="A0A061JIE6"/>
<proteinExistence type="predicted"/>
<feature type="region of interest" description="Disordered" evidence="1">
    <location>
        <begin position="1"/>
        <end position="29"/>
    </location>
</feature>
<organism evidence="2 3">
    <name type="scientific">Holospora undulata HU1</name>
    <dbReference type="NCBI Taxonomy" id="1321371"/>
    <lineage>
        <taxon>Bacteria</taxon>
        <taxon>Pseudomonadati</taxon>
        <taxon>Pseudomonadota</taxon>
        <taxon>Alphaproteobacteria</taxon>
        <taxon>Holosporales</taxon>
        <taxon>Holosporaceae</taxon>
        <taxon>Holospora</taxon>
    </lineage>
</organism>
<gene>
    <name evidence="2" type="ORF">K737_300141</name>
</gene>
<comment type="caution">
    <text evidence="2">The sequence shown here is derived from an EMBL/GenBank/DDBJ whole genome shotgun (WGS) entry which is preliminary data.</text>
</comment>
<accession>A0A061JIE6</accession>
<dbReference type="EMBL" id="ARPM03000053">
    <property type="protein sequence ID" value="ETZ05422.1"/>
    <property type="molecule type" value="Genomic_DNA"/>
</dbReference>
<sequence length="119" mass="13368">MRFLKANPALRQPPALAHPPKAFRLPRNPDSPPLSLKDFEFFAESYCLLKPAPFQNCLSWGLPSTEALLEPAPLQTQKIAWLEKILFLPLSPSRRPLLIFSESALARQGRFAGKILLCC</sequence>
<name>A0A061JIE6_9PROT</name>
<evidence type="ECO:0000256" key="1">
    <source>
        <dbReference type="SAM" id="MobiDB-lite"/>
    </source>
</evidence>
<protein>
    <submittedName>
        <fullName evidence="2">Uncharacterized protein</fullName>
    </submittedName>
</protein>
<evidence type="ECO:0000313" key="3">
    <source>
        <dbReference type="Proteomes" id="UP000026922"/>
    </source>
</evidence>
<dbReference type="Proteomes" id="UP000026922">
    <property type="component" value="Unassembled WGS sequence"/>
</dbReference>
<evidence type="ECO:0000313" key="2">
    <source>
        <dbReference type="EMBL" id="ETZ05422.1"/>
    </source>
</evidence>